<proteinExistence type="predicted"/>
<protein>
    <submittedName>
        <fullName evidence="2">Uncharacterized protein</fullName>
    </submittedName>
</protein>
<dbReference type="GeneID" id="97670058"/>
<accession>A0A0M7A1Y5</accession>
<dbReference type="RefSeq" id="WP_029064833.1">
    <property type="nucleotide sequence ID" value="NZ_CANKXR010000015.1"/>
</dbReference>
<evidence type="ECO:0000313" key="3">
    <source>
        <dbReference type="Proteomes" id="UP000049983"/>
    </source>
</evidence>
<dbReference type="AlphaFoldDB" id="A0A0M7A1Y5"/>
<reference evidence="3" key="1">
    <citation type="submission" date="2015-07" db="EMBL/GenBank/DDBJ databases">
        <authorList>
            <person name="Rodrigo-Torres Lidia"/>
            <person name="Arahal R.David."/>
        </authorList>
    </citation>
    <scope>NUCLEOTIDE SEQUENCE [LARGE SCALE GENOMIC DNA]</scope>
    <source>
        <strain evidence="3">CECT 5096</strain>
    </source>
</reference>
<dbReference type="EMBL" id="CXWC01000010">
    <property type="protein sequence ID" value="CTQ70842.1"/>
    <property type="molecule type" value="Genomic_DNA"/>
</dbReference>
<organism evidence="2 3">
    <name type="scientific">Roseibium album</name>
    <dbReference type="NCBI Taxonomy" id="311410"/>
    <lineage>
        <taxon>Bacteria</taxon>
        <taxon>Pseudomonadati</taxon>
        <taxon>Pseudomonadota</taxon>
        <taxon>Alphaproteobacteria</taxon>
        <taxon>Hyphomicrobiales</taxon>
        <taxon>Stappiaceae</taxon>
        <taxon>Roseibium</taxon>
    </lineage>
</organism>
<evidence type="ECO:0000256" key="1">
    <source>
        <dbReference type="SAM" id="SignalP"/>
    </source>
</evidence>
<keyword evidence="3" id="KW-1185">Reference proteome</keyword>
<name>A0A0M7A1Y5_9HYPH</name>
<feature type="signal peptide" evidence="1">
    <location>
        <begin position="1"/>
        <end position="30"/>
    </location>
</feature>
<dbReference type="Proteomes" id="UP000049983">
    <property type="component" value="Unassembled WGS sequence"/>
</dbReference>
<feature type="chain" id="PRO_5009787923" evidence="1">
    <location>
        <begin position="31"/>
        <end position="136"/>
    </location>
</feature>
<sequence>MKTIAKTAAAAAVVALGGIASLTGVHEAHAGFDICKKVKITVKNSTGAPVKLFDLDYYDYGSNRKRSENISNRVIPNGGSYSWKRNLEGVNNAKTYVRAQYTRLKSNGRWDQGRYWWSNSGTSVCSRGKSFRIVLR</sequence>
<evidence type="ECO:0000313" key="2">
    <source>
        <dbReference type="EMBL" id="CTQ70842.1"/>
    </source>
</evidence>
<keyword evidence="1" id="KW-0732">Signal</keyword>
<gene>
    <name evidence="2" type="ORF">LA5096_02685</name>
</gene>
<dbReference type="OrthoDB" id="582665at2"/>